<dbReference type="GeneID" id="77724846"/>
<dbReference type="Pfam" id="PF08154">
    <property type="entry name" value="NLE"/>
    <property type="match status" value="1"/>
</dbReference>
<comment type="subcellular location">
    <subcellularLocation>
        <location evidence="1">Nucleus</location>
        <location evidence="1">Nucleolus</location>
    </subcellularLocation>
</comment>
<sequence length="488" mass="52759">MSASAAAAPAAGPSRTLPINLFTHHSPDSIPSSTYLLPASWRRFQLSELINKVLRTDAEVEAKPVPFEFVIDGEVLRGSLEAWVKKYRQGDEERVVDVEYRRTLRVPQEVARREVEDWVSGLSLARPGYILLSSYLSHLQLIPLASFTSPAQPLTLNLPSLLGATCCTYLSPSSVLSNVRVAAGGVDRLVHIFEIPSLDPSAPSTSAREVYSLHGHTGPISSVISGREGKDVVSGAWDGAVNLYVLPEFEPTEHQLEANPSTFLPGQKKRRKANPSGVSIVEGLNDGDVGEGGWRRGPDTVFRGHNGRVGALVWDKRDKEKVWSAGWDGSVRGWDLEMGQEGVVRQGPMDKSILCMDQWASTGTLATGAMDRTICLWDTREATSLISLTIPTASPVPSLTCHPTSQFTLAAATYSGHIQIWDVRSPKHAIFSVSKAATPAAGAGGKKREVTKNGKVLGERLLALDWDGERVVAGGEDGEVGLWDARGE</sequence>
<organism evidence="8 9">
    <name type="scientific">Dioszegia hungarica</name>
    <dbReference type="NCBI Taxonomy" id="4972"/>
    <lineage>
        <taxon>Eukaryota</taxon>
        <taxon>Fungi</taxon>
        <taxon>Dikarya</taxon>
        <taxon>Basidiomycota</taxon>
        <taxon>Agaricomycotina</taxon>
        <taxon>Tremellomycetes</taxon>
        <taxon>Tremellales</taxon>
        <taxon>Bulleribasidiaceae</taxon>
        <taxon>Dioszegia</taxon>
    </lineage>
</organism>
<feature type="domain" description="NLE" evidence="7">
    <location>
        <begin position="19"/>
        <end position="83"/>
    </location>
</feature>
<evidence type="ECO:0000256" key="1">
    <source>
        <dbReference type="ARBA" id="ARBA00004604"/>
    </source>
</evidence>
<dbReference type="SUPFAM" id="SSF50978">
    <property type="entry name" value="WD40 repeat-like"/>
    <property type="match status" value="1"/>
</dbReference>
<dbReference type="Pfam" id="PF00400">
    <property type="entry name" value="WD40"/>
    <property type="match status" value="3"/>
</dbReference>
<gene>
    <name evidence="8" type="ORF">MKK02DRAFT_16497</name>
</gene>
<reference evidence="8" key="1">
    <citation type="journal article" date="2022" name="G3 (Bethesda)">
        <title>High quality genome of the basidiomycete yeast Dioszegia hungarica PDD-24b-2 isolated from cloud water.</title>
        <authorList>
            <person name="Jarrige D."/>
            <person name="Haridas S."/>
            <person name="Bleykasten-Grosshans C."/>
            <person name="Joly M."/>
            <person name="Nadalig T."/>
            <person name="Sancelme M."/>
            <person name="Vuilleumier S."/>
            <person name="Grigoriev I.V."/>
            <person name="Amato P."/>
            <person name="Bringel F."/>
        </authorList>
    </citation>
    <scope>NUCLEOTIDE SEQUENCE</scope>
    <source>
        <strain evidence="8">PDD-24b-2</strain>
    </source>
</reference>
<evidence type="ECO:0000256" key="3">
    <source>
        <dbReference type="ARBA" id="ARBA00022737"/>
    </source>
</evidence>
<protein>
    <submittedName>
        <fullName evidence="8">Chromosome organization and biogenesis-related protein</fullName>
    </submittedName>
</protein>
<feature type="repeat" description="WD" evidence="5">
    <location>
        <begin position="302"/>
        <end position="344"/>
    </location>
</feature>
<dbReference type="SMART" id="SM00320">
    <property type="entry name" value="WD40"/>
    <property type="match status" value="5"/>
</dbReference>
<dbReference type="InterPro" id="IPR020472">
    <property type="entry name" value="WD40_PAC1"/>
</dbReference>
<keyword evidence="4" id="KW-0539">Nucleus</keyword>
<dbReference type="PANTHER" id="PTHR19855:SF11">
    <property type="entry name" value="RIBOSOME BIOGENESIS PROTEIN WDR12"/>
    <property type="match status" value="1"/>
</dbReference>
<dbReference type="AlphaFoldDB" id="A0AA38H559"/>
<dbReference type="InterPro" id="IPR036322">
    <property type="entry name" value="WD40_repeat_dom_sf"/>
</dbReference>
<dbReference type="InterPro" id="IPR019775">
    <property type="entry name" value="WD40_repeat_CS"/>
</dbReference>
<evidence type="ECO:0000259" key="7">
    <source>
        <dbReference type="Pfam" id="PF08154"/>
    </source>
</evidence>
<dbReference type="InterPro" id="IPR015943">
    <property type="entry name" value="WD40/YVTN_repeat-like_dom_sf"/>
</dbReference>
<dbReference type="PRINTS" id="PR00320">
    <property type="entry name" value="GPROTEINBRPT"/>
</dbReference>
<dbReference type="Proteomes" id="UP001164286">
    <property type="component" value="Unassembled WGS sequence"/>
</dbReference>
<keyword evidence="9" id="KW-1185">Reference proteome</keyword>
<dbReference type="PROSITE" id="PS00678">
    <property type="entry name" value="WD_REPEATS_1"/>
    <property type="match status" value="2"/>
</dbReference>
<evidence type="ECO:0000256" key="6">
    <source>
        <dbReference type="SAM" id="MobiDB-lite"/>
    </source>
</evidence>
<proteinExistence type="predicted"/>
<dbReference type="GO" id="GO:0005730">
    <property type="term" value="C:nucleolus"/>
    <property type="evidence" value="ECO:0007669"/>
    <property type="project" value="UniProtKB-SubCell"/>
</dbReference>
<feature type="repeat" description="WD" evidence="5">
    <location>
        <begin position="365"/>
        <end position="387"/>
    </location>
</feature>
<dbReference type="EMBL" id="JAKWFO010000006">
    <property type="protein sequence ID" value="KAI9634652.1"/>
    <property type="molecule type" value="Genomic_DNA"/>
</dbReference>
<name>A0AA38H559_9TREE</name>
<comment type="caution">
    <text evidence="8">The sequence shown here is derived from an EMBL/GenBank/DDBJ whole genome shotgun (WGS) entry which is preliminary data.</text>
</comment>
<dbReference type="InterPro" id="IPR001680">
    <property type="entry name" value="WD40_rpt"/>
</dbReference>
<dbReference type="RefSeq" id="XP_052944429.1">
    <property type="nucleotide sequence ID" value="XM_053085645.1"/>
</dbReference>
<dbReference type="InterPro" id="IPR012972">
    <property type="entry name" value="NLE"/>
</dbReference>
<accession>A0AA38H559</accession>
<feature type="region of interest" description="Disordered" evidence="6">
    <location>
        <begin position="256"/>
        <end position="292"/>
    </location>
</feature>
<evidence type="ECO:0000256" key="5">
    <source>
        <dbReference type="PROSITE-ProRule" id="PRU00221"/>
    </source>
</evidence>
<dbReference type="Gene3D" id="2.130.10.10">
    <property type="entry name" value="YVTN repeat-like/Quinoprotein amine dehydrogenase"/>
    <property type="match status" value="1"/>
</dbReference>
<keyword evidence="3" id="KW-0677">Repeat</keyword>
<feature type="repeat" description="WD" evidence="5">
    <location>
        <begin position="467"/>
        <end position="488"/>
    </location>
</feature>
<evidence type="ECO:0000313" key="9">
    <source>
        <dbReference type="Proteomes" id="UP001164286"/>
    </source>
</evidence>
<dbReference type="PROSITE" id="PS50082">
    <property type="entry name" value="WD_REPEATS_2"/>
    <property type="match status" value="3"/>
</dbReference>
<evidence type="ECO:0000313" key="8">
    <source>
        <dbReference type="EMBL" id="KAI9634652.1"/>
    </source>
</evidence>
<dbReference type="PANTHER" id="PTHR19855">
    <property type="entry name" value="WD40 REPEAT PROTEIN 12, 37"/>
    <property type="match status" value="1"/>
</dbReference>
<evidence type="ECO:0000256" key="2">
    <source>
        <dbReference type="ARBA" id="ARBA00022574"/>
    </source>
</evidence>
<evidence type="ECO:0000256" key="4">
    <source>
        <dbReference type="ARBA" id="ARBA00023242"/>
    </source>
</evidence>
<keyword evidence="2 5" id="KW-0853">WD repeat</keyword>